<evidence type="ECO:0000256" key="8">
    <source>
        <dbReference type="HAMAP-Rule" id="MF_00140"/>
    </source>
</evidence>
<dbReference type="Gene3D" id="1.10.240.10">
    <property type="entry name" value="Tyrosyl-Transfer RNA Synthetase"/>
    <property type="match status" value="1"/>
</dbReference>
<dbReference type="NCBIfam" id="TIGR00233">
    <property type="entry name" value="trpS"/>
    <property type="match status" value="1"/>
</dbReference>
<evidence type="ECO:0000313" key="10">
    <source>
        <dbReference type="EMBL" id="GID14847.1"/>
    </source>
</evidence>
<dbReference type="PANTHER" id="PTHR43766:SF1">
    <property type="entry name" value="TRYPTOPHAN--TRNA LIGASE, MITOCHONDRIAL"/>
    <property type="match status" value="1"/>
</dbReference>
<keyword evidence="8" id="KW-0963">Cytoplasm</keyword>
<evidence type="ECO:0000256" key="3">
    <source>
        <dbReference type="ARBA" id="ARBA00022741"/>
    </source>
</evidence>
<comment type="caution">
    <text evidence="10">The sequence shown here is derived from an EMBL/GenBank/DDBJ whole genome shotgun (WGS) entry which is preliminary data.</text>
</comment>
<protein>
    <recommendedName>
        <fullName evidence="8">Tryptophan--tRNA ligase</fullName>
        <ecNumber evidence="8">6.1.1.2</ecNumber>
    </recommendedName>
    <alternativeName>
        <fullName evidence="8">Tryptophanyl-tRNA synthetase</fullName>
        <shortName evidence="8">TrpRS</shortName>
    </alternativeName>
</protein>
<dbReference type="HAMAP" id="MF_00140_B">
    <property type="entry name" value="Trp_tRNA_synth_B"/>
    <property type="match status" value="1"/>
</dbReference>
<dbReference type="PROSITE" id="PS00178">
    <property type="entry name" value="AA_TRNA_LIGASE_I"/>
    <property type="match status" value="1"/>
</dbReference>
<evidence type="ECO:0000256" key="6">
    <source>
        <dbReference type="ARBA" id="ARBA00023146"/>
    </source>
</evidence>
<dbReference type="AlphaFoldDB" id="A0A8J3JE74"/>
<dbReference type="Proteomes" id="UP000612808">
    <property type="component" value="Unassembled WGS sequence"/>
</dbReference>
<dbReference type="GO" id="GO:0005524">
    <property type="term" value="F:ATP binding"/>
    <property type="evidence" value="ECO:0007669"/>
    <property type="project" value="UniProtKB-UniRule"/>
</dbReference>
<dbReference type="RefSeq" id="WP_203662810.1">
    <property type="nucleotide sequence ID" value="NZ_BAAAZM010000004.1"/>
</dbReference>
<dbReference type="EMBL" id="BOMB01000033">
    <property type="protein sequence ID" value="GID14847.1"/>
    <property type="molecule type" value="Genomic_DNA"/>
</dbReference>
<evidence type="ECO:0000256" key="5">
    <source>
        <dbReference type="ARBA" id="ARBA00022917"/>
    </source>
</evidence>
<reference evidence="10" key="1">
    <citation type="submission" date="2021-01" db="EMBL/GenBank/DDBJ databases">
        <title>Whole genome shotgun sequence of Actinocatenispora rupis NBRC 107355.</title>
        <authorList>
            <person name="Komaki H."/>
            <person name="Tamura T."/>
        </authorList>
    </citation>
    <scope>NUCLEOTIDE SEQUENCE</scope>
    <source>
        <strain evidence="10">NBRC 107355</strain>
    </source>
</reference>
<dbReference type="CDD" id="cd00806">
    <property type="entry name" value="TrpRS_core"/>
    <property type="match status" value="1"/>
</dbReference>
<keyword evidence="4 8" id="KW-0067">ATP-binding</keyword>
<dbReference type="GO" id="GO:0005829">
    <property type="term" value="C:cytosol"/>
    <property type="evidence" value="ECO:0007669"/>
    <property type="project" value="TreeGrafter"/>
</dbReference>
<dbReference type="PANTHER" id="PTHR43766">
    <property type="entry name" value="TRYPTOPHAN--TRNA LIGASE, MITOCHONDRIAL"/>
    <property type="match status" value="1"/>
</dbReference>
<dbReference type="EC" id="6.1.1.2" evidence="8"/>
<evidence type="ECO:0000256" key="7">
    <source>
        <dbReference type="ARBA" id="ARBA00049929"/>
    </source>
</evidence>
<feature type="binding site" evidence="8">
    <location>
        <begin position="161"/>
        <end position="163"/>
    </location>
    <ligand>
        <name>ATP</name>
        <dbReference type="ChEBI" id="CHEBI:30616"/>
    </ligand>
</feature>
<proteinExistence type="inferred from homology"/>
<keyword evidence="6 8" id="KW-0030">Aminoacyl-tRNA synthetase</keyword>
<accession>A0A8J3JE74</accession>
<keyword evidence="11" id="KW-1185">Reference proteome</keyword>
<evidence type="ECO:0000256" key="9">
    <source>
        <dbReference type="RuleBase" id="RU363036"/>
    </source>
</evidence>
<keyword evidence="3 8" id="KW-0547">Nucleotide-binding</keyword>
<organism evidence="10 11">
    <name type="scientific">Actinocatenispora rupis</name>
    <dbReference type="NCBI Taxonomy" id="519421"/>
    <lineage>
        <taxon>Bacteria</taxon>
        <taxon>Bacillati</taxon>
        <taxon>Actinomycetota</taxon>
        <taxon>Actinomycetes</taxon>
        <taxon>Micromonosporales</taxon>
        <taxon>Micromonosporaceae</taxon>
        <taxon>Actinocatenispora</taxon>
    </lineage>
</organism>
<keyword evidence="5 8" id="KW-0648">Protein biosynthesis</keyword>
<feature type="short sequence motif" description="'HIGH' region" evidence="8">
    <location>
        <begin position="27"/>
        <end position="35"/>
    </location>
</feature>
<feature type="binding site" evidence="8">
    <location>
        <begin position="26"/>
        <end position="28"/>
    </location>
    <ligand>
        <name>ATP</name>
        <dbReference type="ChEBI" id="CHEBI:30616"/>
    </ligand>
</feature>
<comment type="subcellular location">
    <subcellularLocation>
        <location evidence="8">Cytoplasm</location>
    </subcellularLocation>
</comment>
<feature type="binding site" evidence="8">
    <location>
        <begin position="209"/>
        <end position="213"/>
    </location>
    <ligand>
        <name>ATP</name>
        <dbReference type="ChEBI" id="CHEBI:30616"/>
    </ligand>
</feature>
<dbReference type="InterPro" id="IPR014729">
    <property type="entry name" value="Rossmann-like_a/b/a_fold"/>
</dbReference>
<comment type="subunit">
    <text evidence="8">Homodimer.</text>
</comment>
<evidence type="ECO:0000256" key="1">
    <source>
        <dbReference type="ARBA" id="ARBA00005594"/>
    </source>
</evidence>
<comment type="catalytic activity">
    <reaction evidence="7 8">
        <text>tRNA(Trp) + L-tryptophan + ATP = L-tryptophyl-tRNA(Trp) + AMP + diphosphate + H(+)</text>
        <dbReference type="Rhea" id="RHEA:24080"/>
        <dbReference type="Rhea" id="RHEA-COMP:9671"/>
        <dbReference type="Rhea" id="RHEA-COMP:9705"/>
        <dbReference type="ChEBI" id="CHEBI:15378"/>
        <dbReference type="ChEBI" id="CHEBI:30616"/>
        <dbReference type="ChEBI" id="CHEBI:33019"/>
        <dbReference type="ChEBI" id="CHEBI:57912"/>
        <dbReference type="ChEBI" id="CHEBI:78442"/>
        <dbReference type="ChEBI" id="CHEBI:78535"/>
        <dbReference type="ChEBI" id="CHEBI:456215"/>
        <dbReference type="EC" id="6.1.1.2"/>
    </reaction>
</comment>
<dbReference type="InterPro" id="IPR050203">
    <property type="entry name" value="Trp-tRNA_synthetase"/>
</dbReference>
<feature type="short sequence motif" description="'KMSKS' region" evidence="8">
    <location>
        <begin position="209"/>
        <end position="213"/>
    </location>
</feature>
<evidence type="ECO:0000256" key="2">
    <source>
        <dbReference type="ARBA" id="ARBA00022598"/>
    </source>
</evidence>
<dbReference type="Gene3D" id="3.40.50.620">
    <property type="entry name" value="HUPs"/>
    <property type="match status" value="1"/>
</dbReference>
<name>A0A8J3JE74_9ACTN</name>
<keyword evidence="2 8" id="KW-0436">Ligase</keyword>
<feature type="binding site" evidence="8">
    <location>
        <position position="149"/>
    </location>
    <ligand>
        <name>L-tryptophan</name>
        <dbReference type="ChEBI" id="CHEBI:57912"/>
    </ligand>
</feature>
<gene>
    <name evidence="10" type="primary">trpS1</name>
    <name evidence="8" type="synonym">trpS</name>
    <name evidence="10" type="ORF">Aru02nite_57360</name>
</gene>
<evidence type="ECO:0000256" key="4">
    <source>
        <dbReference type="ARBA" id="ARBA00022840"/>
    </source>
</evidence>
<feature type="binding site" evidence="8">
    <location>
        <begin position="34"/>
        <end position="35"/>
    </location>
    <ligand>
        <name>ATP</name>
        <dbReference type="ChEBI" id="CHEBI:30616"/>
    </ligand>
</feature>
<dbReference type="InterPro" id="IPR001412">
    <property type="entry name" value="aa-tRNA-synth_I_CS"/>
</dbReference>
<dbReference type="InterPro" id="IPR024109">
    <property type="entry name" value="Trp-tRNA-ligase_bac-type"/>
</dbReference>
<feature type="binding site" evidence="8">
    <location>
        <position position="200"/>
    </location>
    <ligand>
        <name>ATP</name>
        <dbReference type="ChEBI" id="CHEBI:30616"/>
    </ligand>
</feature>
<dbReference type="InterPro" id="IPR002306">
    <property type="entry name" value="Trp-tRNA-ligase"/>
</dbReference>
<dbReference type="PRINTS" id="PR01039">
    <property type="entry name" value="TRNASYNTHTRP"/>
</dbReference>
<dbReference type="Pfam" id="PF00579">
    <property type="entry name" value="tRNA-synt_1b"/>
    <property type="match status" value="1"/>
</dbReference>
<dbReference type="InterPro" id="IPR002305">
    <property type="entry name" value="aa-tRNA-synth_Ic"/>
</dbReference>
<comment type="similarity">
    <text evidence="1 8 9">Belongs to the class-I aminoacyl-tRNA synthetase family.</text>
</comment>
<evidence type="ECO:0000313" key="11">
    <source>
        <dbReference type="Proteomes" id="UP000612808"/>
    </source>
</evidence>
<sequence length="343" mass="37458">MTTTALPRRDDAPSADRATRRLTGFTPSGVLHLGNYLGAIRPIVDGVDDTDTVVFISDLHALTIEHDPALVRRRTVEFATLLLAAGADPDRCLFLVQSHVPEHAELHYLLECATGYGEAQRMIQFREKSRRQEQIRVSLLTYPILMAADILLYDADEVPVGGDQSQHVELARDVAYRFNTRYGRTFVVPRAVHPPVAARIMDLTSPTDKMSKSTSSAAGALRLLDEPDALRRKVMRAVTDTGTDVVYDPDHRPGVSNLLDILAACTADDPRVLAPLFTSYGELKRAVADSVVATLAPVRERYADLAADPTYVRDVLRAGAARARDLAGAKVRAAKEAIGLLPA</sequence>
<dbReference type="GO" id="GO:0004830">
    <property type="term" value="F:tryptophan-tRNA ligase activity"/>
    <property type="evidence" value="ECO:0007669"/>
    <property type="project" value="UniProtKB-UniRule"/>
</dbReference>
<dbReference type="SUPFAM" id="SSF52374">
    <property type="entry name" value="Nucleotidylyl transferase"/>
    <property type="match status" value="1"/>
</dbReference>
<dbReference type="GO" id="GO:0006436">
    <property type="term" value="P:tryptophanyl-tRNA aminoacylation"/>
    <property type="evidence" value="ECO:0007669"/>
    <property type="project" value="UniProtKB-UniRule"/>
</dbReference>
<comment type="function">
    <text evidence="8">Catalyzes the attachment of tryptophan to tRNA(Trp).</text>
</comment>